<keyword evidence="1" id="KW-0812">Transmembrane</keyword>
<feature type="transmembrane region" description="Helical" evidence="1">
    <location>
        <begin position="268"/>
        <end position="285"/>
    </location>
</feature>
<feature type="domain" description="DUF418" evidence="2">
    <location>
        <begin position="238"/>
        <end position="349"/>
    </location>
</feature>
<accession>A0A078M344</accession>
<keyword evidence="1" id="KW-0472">Membrane</keyword>
<dbReference type="EMBL" id="CCSE01000001">
    <property type="protein sequence ID" value="CDZ99171.1"/>
    <property type="molecule type" value="Genomic_DNA"/>
</dbReference>
<feature type="transmembrane region" description="Helical" evidence="1">
    <location>
        <begin position="230"/>
        <end position="248"/>
    </location>
</feature>
<keyword evidence="4" id="KW-1185">Reference proteome</keyword>
<dbReference type="eggNOG" id="COG2311">
    <property type="taxonomic scope" value="Bacteria"/>
</dbReference>
<protein>
    <recommendedName>
        <fullName evidence="2">DUF418 domain-containing protein</fullName>
    </recommendedName>
</protein>
<gene>
    <name evidence="3" type="ORF">BN1048_00296</name>
</gene>
<dbReference type="HOGENOM" id="CLU_741416_0_0_9"/>
<sequence length="373" mass="41619">MGRFQLNDSNRHIYFIGGTALSLLFLYSGLFYMMPLHEINPFEYFFGRDLNVYNIVDIITGGSILPLISIITGYIISQYSYKGKKHIAKVLAFMMLILLLNTVLIFGFDKMPYVILTAFIGLFFVGRHWIISLAASLALFALHLMFNVVLEIISGLNSNIQHMYSGIQRVNEFISTYRSSDYLSMVNMNVDILSGAGAESLYSALFIILPSILLGVALKELDFTTFIKDSPFLSAGIIMALLAGGIATKLLQVLSLGTITGETLGEGFGGPVTAIGYFMILAYIADSLPKPVFEVFYNLGKYGLTSYIIFNILMMFIFYGFGLALYGQISVQMLILIVAALYVLLMILMNLAAKFNIPLLEQTFQTNKKMRRE</sequence>
<feature type="transmembrane region" description="Helical" evidence="1">
    <location>
        <begin position="52"/>
        <end position="76"/>
    </location>
</feature>
<feature type="transmembrane region" description="Helical" evidence="1">
    <location>
        <begin position="200"/>
        <end position="218"/>
    </location>
</feature>
<feature type="transmembrane region" description="Helical" evidence="1">
    <location>
        <begin position="12"/>
        <end position="32"/>
    </location>
</feature>
<keyword evidence="1" id="KW-1133">Transmembrane helix</keyword>
<dbReference type="AlphaFoldDB" id="A0A078M344"/>
<proteinExistence type="predicted"/>
<dbReference type="OrthoDB" id="2386713at2"/>
<dbReference type="Pfam" id="PF04235">
    <property type="entry name" value="DUF418"/>
    <property type="match status" value="1"/>
</dbReference>
<evidence type="ECO:0000313" key="4">
    <source>
        <dbReference type="Proteomes" id="UP000044136"/>
    </source>
</evidence>
<evidence type="ECO:0000313" key="3">
    <source>
        <dbReference type="EMBL" id="CDZ99171.1"/>
    </source>
</evidence>
<feature type="transmembrane region" description="Helical" evidence="1">
    <location>
        <begin position="333"/>
        <end position="353"/>
    </location>
</feature>
<organism evidence="3 4">
    <name type="scientific">Jeotgalicoccus saudimassiliensis</name>
    <dbReference type="NCBI Taxonomy" id="1461582"/>
    <lineage>
        <taxon>Bacteria</taxon>
        <taxon>Bacillati</taxon>
        <taxon>Bacillota</taxon>
        <taxon>Bacilli</taxon>
        <taxon>Bacillales</taxon>
        <taxon>Staphylococcaceae</taxon>
        <taxon>Jeotgalicoccus</taxon>
    </lineage>
</organism>
<reference evidence="3 4" key="1">
    <citation type="submission" date="2014-07" db="EMBL/GenBank/DDBJ databases">
        <authorList>
            <person name="Urmite Genomes Urmite Genomes"/>
        </authorList>
    </citation>
    <scope>NUCLEOTIDE SEQUENCE [LARGE SCALE GENOMIC DNA]</scope>
    <source>
        <strain evidence="3 4">13MG44_air</strain>
    </source>
</reference>
<evidence type="ECO:0000259" key="2">
    <source>
        <dbReference type="Pfam" id="PF04235"/>
    </source>
</evidence>
<feature type="transmembrane region" description="Helical" evidence="1">
    <location>
        <begin position="137"/>
        <end position="156"/>
    </location>
</feature>
<dbReference type="Proteomes" id="UP000044136">
    <property type="component" value="Unassembled WGS sequence"/>
</dbReference>
<dbReference type="InterPro" id="IPR007349">
    <property type="entry name" value="DUF418"/>
</dbReference>
<name>A0A078M344_9STAP</name>
<dbReference type="STRING" id="1461582.BN1048_00296"/>
<feature type="transmembrane region" description="Helical" evidence="1">
    <location>
        <begin position="88"/>
        <end position="107"/>
    </location>
</feature>
<evidence type="ECO:0000256" key="1">
    <source>
        <dbReference type="SAM" id="Phobius"/>
    </source>
</evidence>
<feature type="transmembrane region" description="Helical" evidence="1">
    <location>
        <begin position="306"/>
        <end position="327"/>
    </location>
</feature>